<sequence>MGAAAVVLEEHWPRRGPAAADLCANLEVPLGSEIGPSPTAQSQSIGSLLNDEDLTFLDSSLADAVRYIHRRASAAVAAIEAADNSVKLNAALTSLISVKKEAFKKLLNDTIAESDMPFGEVSSNDDATHQYEHDASDDGQSDTTSSDGERKVGPPLSAAGHDDAEHVSYASNPNNPRG</sequence>
<proteinExistence type="predicted"/>
<feature type="compositionally biased region" description="Polar residues" evidence="1">
    <location>
        <begin position="169"/>
        <end position="178"/>
    </location>
</feature>
<name>A0A8H4IMB7_9PEZI</name>
<feature type="region of interest" description="Disordered" evidence="1">
    <location>
        <begin position="116"/>
        <end position="178"/>
    </location>
</feature>
<comment type="caution">
    <text evidence="2">The sequence shown here is derived from an EMBL/GenBank/DDBJ whole genome shotgun (WGS) entry which is preliminary data.</text>
</comment>
<gene>
    <name evidence="2" type="ORF">GTA08_BOTSDO09549</name>
</gene>
<feature type="compositionally biased region" description="Basic and acidic residues" evidence="1">
    <location>
        <begin position="126"/>
        <end position="136"/>
    </location>
</feature>
<evidence type="ECO:0000256" key="1">
    <source>
        <dbReference type="SAM" id="MobiDB-lite"/>
    </source>
</evidence>
<organism evidence="2 3">
    <name type="scientific">Botryosphaeria dothidea</name>
    <dbReference type="NCBI Taxonomy" id="55169"/>
    <lineage>
        <taxon>Eukaryota</taxon>
        <taxon>Fungi</taxon>
        <taxon>Dikarya</taxon>
        <taxon>Ascomycota</taxon>
        <taxon>Pezizomycotina</taxon>
        <taxon>Dothideomycetes</taxon>
        <taxon>Dothideomycetes incertae sedis</taxon>
        <taxon>Botryosphaeriales</taxon>
        <taxon>Botryosphaeriaceae</taxon>
        <taxon>Botryosphaeria</taxon>
    </lineage>
</organism>
<evidence type="ECO:0000313" key="3">
    <source>
        <dbReference type="Proteomes" id="UP000572817"/>
    </source>
</evidence>
<keyword evidence="3" id="KW-1185">Reference proteome</keyword>
<dbReference type="AlphaFoldDB" id="A0A8H4IMB7"/>
<accession>A0A8H4IMB7</accession>
<evidence type="ECO:0000313" key="2">
    <source>
        <dbReference type="EMBL" id="KAF4303479.1"/>
    </source>
</evidence>
<dbReference type="Proteomes" id="UP000572817">
    <property type="component" value="Unassembled WGS sequence"/>
</dbReference>
<dbReference type="EMBL" id="WWBZ02000062">
    <property type="protein sequence ID" value="KAF4303479.1"/>
    <property type="molecule type" value="Genomic_DNA"/>
</dbReference>
<protein>
    <submittedName>
        <fullName evidence="2">Uncharacterized protein</fullName>
    </submittedName>
</protein>
<reference evidence="2" key="1">
    <citation type="submission" date="2020-04" db="EMBL/GenBank/DDBJ databases">
        <title>Genome Assembly and Annotation of Botryosphaeria dothidea sdau 11-99, a Latent Pathogen of Apple Fruit Ring Rot in China.</title>
        <authorList>
            <person name="Yu C."/>
            <person name="Diao Y."/>
            <person name="Lu Q."/>
            <person name="Zhao J."/>
            <person name="Cui S."/>
            <person name="Peng C."/>
            <person name="He B."/>
            <person name="Liu H."/>
        </authorList>
    </citation>
    <scope>NUCLEOTIDE SEQUENCE [LARGE SCALE GENOMIC DNA]</scope>
    <source>
        <strain evidence="2">Sdau11-99</strain>
    </source>
</reference>